<dbReference type="InterPro" id="IPR039218">
    <property type="entry name" value="REM_fam"/>
</dbReference>
<dbReference type="PANTHER" id="PTHR31674">
    <property type="entry name" value="B3 DOMAIN-CONTAINING PROTEIN REM-LIKE 3-RELATED"/>
    <property type="match status" value="1"/>
</dbReference>
<proteinExistence type="inferred from homology"/>
<evidence type="ECO:0000313" key="23">
    <source>
        <dbReference type="Proteomes" id="UP000516314"/>
    </source>
</evidence>
<dbReference type="Gene3D" id="3.90.70.10">
    <property type="entry name" value="Cysteine proteinases"/>
    <property type="match status" value="1"/>
</dbReference>
<dbReference type="GO" id="GO:0005634">
    <property type="term" value="C:nucleus"/>
    <property type="evidence" value="ECO:0007669"/>
    <property type="project" value="UniProtKB-SubCell"/>
</dbReference>
<dbReference type="CDD" id="cd23024">
    <property type="entry name" value="zf-HIT_ZNHIT2-3"/>
    <property type="match status" value="1"/>
</dbReference>
<dbReference type="FunFam" id="3.90.70.10:FF:000026">
    <property type="entry name" value="Ubiquitin carboxyl-terminal hydrolase 15"/>
    <property type="match status" value="1"/>
</dbReference>
<evidence type="ECO:0000256" key="1">
    <source>
        <dbReference type="ARBA" id="ARBA00000707"/>
    </source>
</evidence>
<feature type="region of interest" description="Disordered" evidence="18">
    <location>
        <begin position="634"/>
        <end position="686"/>
    </location>
</feature>
<evidence type="ECO:0000256" key="14">
    <source>
        <dbReference type="ARBA" id="ARBA00023125"/>
    </source>
</evidence>
<feature type="compositionally biased region" description="Polar residues" evidence="18">
    <location>
        <begin position="2148"/>
        <end position="2157"/>
    </location>
</feature>
<dbReference type="GO" id="GO:0003677">
    <property type="term" value="F:DNA binding"/>
    <property type="evidence" value="ECO:0007669"/>
    <property type="project" value="UniProtKB-KW"/>
</dbReference>
<dbReference type="Pfam" id="PF01753">
    <property type="entry name" value="zf-MYND"/>
    <property type="match status" value="1"/>
</dbReference>
<dbReference type="Pfam" id="PF02362">
    <property type="entry name" value="B3"/>
    <property type="match status" value="12"/>
</dbReference>
<dbReference type="PROSITE" id="PS00972">
    <property type="entry name" value="USP_1"/>
    <property type="match status" value="1"/>
</dbReference>
<dbReference type="Proteomes" id="UP000516314">
    <property type="component" value="Chromosome 2"/>
</dbReference>
<evidence type="ECO:0000256" key="15">
    <source>
        <dbReference type="ARBA" id="ARBA00023163"/>
    </source>
</evidence>
<dbReference type="SMART" id="SM01019">
    <property type="entry name" value="B3"/>
    <property type="match status" value="12"/>
</dbReference>
<dbReference type="InterPro" id="IPR001394">
    <property type="entry name" value="Peptidase_C19_UCH"/>
</dbReference>
<dbReference type="InterPro" id="IPR015300">
    <property type="entry name" value="DNA-bd_pseudobarrel_sf"/>
</dbReference>
<gene>
    <name evidence="22" type="ORF">AT9943_LOCUS7589</name>
</gene>
<keyword evidence="11" id="KW-0788">Thiol protease</keyword>
<evidence type="ECO:0000256" key="18">
    <source>
        <dbReference type="SAM" id="MobiDB-lite"/>
    </source>
</evidence>
<dbReference type="InterPro" id="IPR028889">
    <property type="entry name" value="USP"/>
</dbReference>
<accession>A0A7G2EAV4</accession>
<evidence type="ECO:0000256" key="4">
    <source>
        <dbReference type="ARBA" id="ARBA00012759"/>
    </source>
</evidence>
<keyword evidence="14" id="KW-0238">DNA-binding</keyword>
<sequence>MSDLTPSSQKRGSVLRTKFSSLNSNKEESISSEHRLVTLTLTHENLKACKLILPSQFMKANGINNKLGKITLLGENRMEWSAYLLSRDGTLALGNGWKSFCEANGVRIYPQFFHTLVPSFHTHLMIPEDFFSEYIEGRSVAELKLDFSDKSWEVKLSDRRITDGWEEFVVANDFRIGDVVAFRYVGNLVFHVSNLGPNYYEIEHNDGESLLRKRLHQVDFSSNNGDVCDSEELPKEKKAKTNSEEADAVSSSSSADKSCFMAIITALDLTTDTLYLPLHFTSANGLTRKNREIILTDGGERSRVLDLRFDESSGTFYISRGWRNFCDENGQKAGGFFLFKLVGKGETLVLSFCPTESINGEENITREDSKDECSSLDSLMNIVEKKKYIPKPRGSPYSSYSPSHKQFVTFTLPPDYARIGKLSLSAPFVRENGINKPGEICLLDKHGRKWLTSLLLDSKGTMSLGKGWKEFVKANSLETGFTLKLIWEETTPVLSLCSPESNSDREQEEISKAIEKHSLFIDPSNRDKISNNDKEENMSWERKKDHLKSRDSTLSSQKQFVTITITPSSDRLRLPKVFTRENGINKPGRITLLGKDGIKQQTNLLFDKANGAMSLGHGWKDFVKDNGLKTDCSIDREAGGGRSETNQKKSLPIEPSTCKKIRKDVNIKDDNSKEKNDKEESKSVDGERKYLRGTYLTPSSQKHFVTLTITPSSIKKDRLILSPQFARKNNIDQPGMIYLLDTDGTKWLISFQRDKKGTMSLGKGWKEFAEANDFKLGESFTMELVWEDTTPMLSLLRTEFRSSKANEKESISSEHKTRESSPTIKNRIVTPALTPEDVKACKLILPSQFMKKIRTVDKERNHLKGRDLNPSCQKQFVTFTITPTCVGKNRLILSAQFARENNINQPGTIYLLDTDGRKWLTTVKRDKKGTMSLGKGWKEFADTKDLKSGDSFTMELIWEDTNPVLSLLRTKFSSSKSNKEESIFLEPKSRDSSSPTIVNRFVTLALTPEDVTACKLILPSQFMKANGINNKLGKITLLGENGVEWPGYMLSLDGTLALGNGWEGFCEANGVKLGQTFTLEFVNEQDTTTTPRIPVAFFLKNIEGRYEQKTAELRSDASKITWEVKIDGQRLTDGWKEFALSHDLRIGDIVVFRQERDMSFHVTMLGPSCCEIQYGSCSDEERNLEKKKNPNGEAKSSSLDPSCFSANVAPSSLRYDLMLFPMGFVRENGVVGSGKIVLMNEKGRSWNFNLRQKPSCGTVYVRGGWVSFCDANGLQAGDIYTFKLIKRGGTLVLRLLPKGAESCSLDPSCFVANVAPSTLRYDTLYLPKRFMRENGVDKRRGEMILMNEKGKSWTLDLKLKKSCGTSLIRRGWRSFCSANGLRAGSIITFKLIKKSGTLVLCLLSNEPEEEVCSEANEVESLSTDQESHEESSHNEKISRRKEKKGRMIWKASSSPSENRFVTLNLTPYNILRSALRLPIPFTRMNGINEETKMTLLDKHGMKWLTTLRLVDYKRKRLGMAGGWKGFIQANGVKANESIMLELIWEEDRSCVLKFCSKLILTLFFVSIGLLYFVKRTAAKYFEVGGGSGGFDRDHRRDFMVSDTAECSVCGKATTKKCSRCKSVRYCSAACQTSDWKSGHKLKCKGFRSTDSSPVRRDDIDFEASLFGNRSASKKTRIALVPQQSQSKATLKPTDVLFPYESFVRYYNWDRPIMAPCGLTNCGNSCFANVVLQCLSWTRPLVAYLLERGHKRECRRNDWCFLCEFENHLDRANYSRFPFSPMNIISRLPNIGGNLGYGRQEDAHELMRFAIDMMQSVCLDEFGGEKVVPPRAQETTLIQYIFGGLLQSQVQCTACSNVSDQYENMMDLTVEIHGDAVSLEECLDQFTAKEWLQGDNLYKCDRCDDYVKACKRLSIRCAPNILTIALKRFQGGRFGKLNKRISFPETFDLGPYMSGGGEGSDVYKLYAVIVHLDMLNASFFGHYICYVKDFRGNWYRIDDSEVEKVELEDVLSQRAYMLLYSRVQPRPSNLRSEESQDEKKTDTLNTESNQDGSVESSGVGTNDTSVSSLCNGIISHSEDPEYEKESSLSASVPVSEEGKEVDVKVDTVDSESNRSIDMEHDSGTDHQEEEANGKEDPTVENLAVDSSCLDITTPSPSAATEFIPQENERSDTKSKPLEKEHSDTESNKPLEKEHLDSESKPLEKEHSDTEMIDAQ</sequence>
<keyword evidence="15" id="KW-0804">Transcription</keyword>
<feature type="domain" description="TF-B3" evidence="20">
    <location>
        <begin position="407"/>
        <end position="500"/>
    </location>
</feature>
<evidence type="ECO:0000256" key="7">
    <source>
        <dbReference type="ARBA" id="ARBA00022737"/>
    </source>
</evidence>
<feature type="domain" description="TF-B3" evidence="20">
    <location>
        <begin position="1309"/>
        <end position="1406"/>
    </location>
</feature>
<evidence type="ECO:0000256" key="17">
    <source>
        <dbReference type="PROSITE-ProRule" id="PRU00134"/>
    </source>
</evidence>
<evidence type="ECO:0000256" key="10">
    <source>
        <dbReference type="ARBA" id="ARBA00022801"/>
    </source>
</evidence>
<evidence type="ECO:0000256" key="12">
    <source>
        <dbReference type="ARBA" id="ARBA00022833"/>
    </source>
</evidence>
<feature type="region of interest" description="Disordered" evidence="18">
    <location>
        <begin position="2026"/>
        <end position="2214"/>
    </location>
</feature>
<feature type="compositionally biased region" description="Basic and acidic residues" evidence="18">
    <location>
        <begin position="663"/>
        <end position="686"/>
    </location>
</feature>
<dbReference type="FunFam" id="2.40.330.10:FF:000009">
    <property type="entry name" value="Transcriptional factor B3 family protein"/>
    <property type="match status" value="2"/>
</dbReference>
<dbReference type="FunFam" id="6.10.140.2220:FF:000006">
    <property type="entry name" value="Ubiquitin carboxyl-terminal hydrolase 15"/>
    <property type="match status" value="1"/>
</dbReference>
<dbReference type="PROSITE" id="PS50865">
    <property type="entry name" value="ZF_MYND_2"/>
    <property type="match status" value="1"/>
</dbReference>
<keyword evidence="6" id="KW-0479">Metal-binding</keyword>
<feature type="domain" description="TF-B3" evidence="20">
    <location>
        <begin position="1203"/>
        <end position="1299"/>
    </location>
</feature>
<feature type="domain" description="MYND-type" evidence="21">
    <location>
        <begin position="1606"/>
        <end position="1643"/>
    </location>
</feature>
<feature type="domain" description="TF-B3" evidence="20">
    <location>
        <begin position="109"/>
        <end position="198"/>
    </location>
</feature>
<reference evidence="22 23" key="1">
    <citation type="submission" date="2020-09" db="EMBL/GenBank/DDBJ databases">
        <authorList>
            <person name="Ashkenazy H."/>
        </authorList>
    </citation>
    <scope>NUCLEOTIDE SEQUENCE [LARGE SCALE GENOMIC DNA]</scope>
    <source>
        <strain evidence="23">cv. Cdm-0</strain>
    </source>
</reference>
<feature type="compositionally biased region" description="Basic and acidic residues" evidence="18">
    <location>
        <begin position="2075"/>
        <end position="2085"/>
    </location>
</feature>
<comment type="similarity">
    <text evidence="3">Belongs to the peptidase C19 family.</text>
</comment>
<dbReference type="GO" id="GO:0004843">
    <property type="term" value="F:cysteine-type deubiquitinase activity"/>
    <property type="evidence" value="ECO:0007669"/>
    <property type="project" value="UniProtKB-EC"/>
</dbReference>
<dbReference type="PANTHER" id="PTHR31674:SF62">
    <property type="entry name" value="B3 DOMAIN-CONTAINING PROTEIN REM14-RELATED"/>
    <property type="match status" value="1"/>
</dbReference>
<dbReference type="SUPFAM" id="SSF101936">
    <property type="entry name" value="DNA-binding pseudobarrel domain"/>
    <property type="match status" value="12"/>
</dbReference>
<evidence type="ECO:0000259" key="20">
    <source>
        <dbReference type="PROSITE" id="PS50863"/>
    </source>
</evidence>
<evidence type="ECO:0000256" key="16">
    <source>
        <dbReference type="ARBA" id="ARBA00023242"/>
    </source>
</evidence>
<evidence type="ECO:0000256" key="3">
    <source>
        <dbReference type="ARBA" id="ARBA00009085"/>
    </source>
</evidence>
<feature type="domain" description="TF-B3" evidence="20">
    <location>
        <begin position="1121"/>
        <end position="1168"/>
    </location>
</feature>
<feature type="compositionally biased region" description="Basic and acidic residues" evidence="18">
    <location>
        <begin position="232"/>
        <end position="243"/>
    </location>
</feature>
<feature type="compositionally biased region" description="Basic and acidic residues" evidence="18">
    <location>
        <begin position="2095"/>
        <end position="2136"/>
    </location>
</feature>
<evidence type="ECO:0000256" key="13">
    <source>
        <dbReference type="ARBA" id="ARBA00023015"/>
    </source>
</evidence>
<feature type="domain" description="TF-B3" evidence="20">
    <location>
        <begin position="704"/>
        <end position="799"/>
    </location>
</feature>
<dbReference type="PROSITE" id="PS01360">
    <property type="entry name" value="ZF_MYND_1"/>
    <property type="match status" value="1"/>
</dbReference>
<dbReference type="PROSITE" id="PS50863">
    <property type="entry name" value="B3"/>
    <property type="match status" value="12"/>
</dbReference>
<dbReference type="CDD" id="cd02661">
    <property type="entry name" value="Peptidase_C19E"/>
    <property type="match status" value="1"/>
</dbReference>
<dbReference type="CDD" id="cd10017">
    <property type="entry name" value="B3_DNA"/>
    <property type="match status" value="12"/>
</dbReference>
<dbReference type="Gene3D" id="6.10.140.2220">
    <property type="match status" value="1"/>
</dbReference>
<feature type="domain" description="TF-B3" evidence="20">
    <location>
        <begin position="1001"/>
        <end position="1101"/>
    </location>
</feature>
<keyword evidence="10" id="KW-0378">Hydrolase</keyword>
<dbReference type="InterPro" id="IPR018200">
    <property type="entry name" value="USP_CS"/>
</dbReference>
<keyword evidence="13" id="KW-0805">Transcription regulation</keyword>
<keyword evidence="5" id="KW-0645">Protease</keyword>
<feature type="region of interest" description="Disordered" evidence="18">
    <location>
        <begin position="1416"/>
        <end position="1440"/>
    </location>
</feature>
<feature type="domain" description="TF-B3" evidence="20">
    <location>
        <begin position="876"/>
        <end position="971"/>
    </location>
</feature>
<evidence type="ECO:0000256" key="9">
    <source>
        <dbReference type="ARBA" id="ARBA00022786"/>
    </source>
</evidence>
<comment type="catalytic activity">
    <reaction evidence="1">
        <text>Thiol-dependent hydrolysis of ester, thioester, amide, peptide and isopeptide bonds formed by the C-terminal Gly of ubiquitin (a 76-residue protein attached to proteins as an intracellular targeting signal).</text>
        <dbReference type="EC" id="3.4.19.12"/>
    </reaction>
</comment>
<dbReference type="InterPro" id="IPR038765">
    <property type="entry name" value="Papain-like_cys_pep_sf"/>
</dbReference>
<evidence type="ECO:0000256" key="8">
    <source>
        <dbReference type="ARBA" id="ARBA00022771"/>
    </source>
</evidence>
<evidence type="ECO:0000256" key="6">
    <source>
        <dbReference type="ARBA" id="ARBA00022723"/>
    </source>
</evidence>
<dbReference type="Pfam" id="PF00443">
    <property type="entry name" value="UCH"/>
    <property type="match status" value="1"/>
</dbReference>
<feature type="compositionally biased region" description="Polar residues" evidence="18">
    <location>
        <begin position="2042"/>
        <end position="2069"/>
    </location>
</feature>
<evidence type="ECO:0000259" key="19">
    <source>
        <dbReference type="PROSITE" id="PS50235"/>
    </source>
</evidence>
<evidence type="ECO:0000259" key="21">
    <source>
        <dbReference type="PROSITE" id="PS50865"/>
    </source>
</evidence>
<dbReference type="SUPFAM" id="SSF54001">
    <property type="entry name" value="Cysteine proteinases"/>
    <property type="match status" value="1"/>
</dbReference>
<keyword evidence="16" id="KW-0539">Nucleus</keyword>
<feature type="domain" description="TF-B3" evidence="20">
    <location>
        <begin position="36"/>
        <end position="107"/>
    </location>
</feature>
<dbReference type="InterPro" id="IPR002893">
    <property type="entry name" value="Znf_MYND"/>
</dbReference>
<feature type="region of interest" description="Disordered" evidence="18">
    <location>
        <begin position="525"/>
        <end position="553"/>
    </location>
</feature>
<dbReference type="EC" id="3.4.19.12" evidence="4"/>
<feature type="region of interest" description="Disordered" evidence="18">
    <location>
        <begin position="223"/>
        <end position="249"/>
    </location>
</feature>
<feature type="domain" description="USP" evidence="19">
    <location>
        <begin position="1716"/>
        <end position="2022"/>
    </location>
</feature>
<feature type="compositionally biased region" description="Basic and acidic residues" evidence="18">
    <location>
        <begin position="525"/>
        <end position="551"/>
    </location>
</feature>
<evidence type="ECO:0000256" key="2">
    <source>
        <dbReference type="ARBA" id="ARBA00004123"/>
    </source>
</evidence>
<feature type="compositionally biased region" description="Basic and acidic residues" evidence="18">
    <location>
        <begin position="2030"/>
        <end position="2041"/>
    </location>
</feature>
<keyword evidence="9" id="KW-0833">Ubl conjugation pathway</keyword>
<dbReference type="EMBL" id="LR881467">
    <property type="protein sequence ID" value="CAD5319406.1"/>
    <property type="molecule type" value="Genomic_DNA"/>
</dbReference>
<dbReference type="GO" id="GO:0006508">
    <property type="term" value="P:proteolysis"/>
    <property type="evidence" value="ECO:0007669"/>
    <property type="project" value="UniProtKB-KW"/>
</dbReference>
<protein>
    <recommendedName>
        <fullName evidence="4">ubiquitinyl hydrolase 1</fullName>
        <ecNumber evidence="4">3.4.19.12</ecNumber>
    </recommendedName>
</protein>
<feature type="compositionally biased region" description="Basic and acidic residues" evidence="18">
    <location>
        <begin position="2165"/>
        <end position="2208"/>
    </location>
</feature>
<dbReference type="Gene3D" id="2.40.330.10">
    <property type="entry name" value="DNA-binding pseudobarrel domain"/>
    <property type="match status" value="12"/>
</dbReference>
<feature type="compositionally biased region" description="Basic and acidic residues" evidence="18">
    <location>
        <begin position="1425"/>
        <end position="1437"/>
    </location>
</feature>
<feature type="domain" description="TF-B3" evidence="20">
    <location>
        <begin position="557"/>
        <end position="657"/>
    </location>
</feature>
<comment type="subcellular location">
    <subcellularLocation>
        <location evidence="2">Nucleus</location>
    </subcellularLocation>
</comment>
<feature type="domain" description="TF-B3" evidence="20">
    <location>
        <begin position="259"/>
        <end position="355"/>
    </location>
</feature>
<name>A0A7G2EAV4_ARATH</name>
<organism evidence="22 23">
    <name type="scientific">Arabidopsis thaliana</name>
    <name type="common">Mouse-ear cress</name>
    <dbReference type="NCBI Taxonomy" id="3702"/>
    <lineage>
        <taxon>Eukaryota</taxon>
        <taxon>Viridiplantae</taxon>
        <taxon>Streptophyta</taxon>
        <taxon>Embryophyta</taxon>
        <taxon>Tracheophyta</taxon>
        <taxon>Spermatophyta</taxon>
        <taxon>Magnoliopsida</taxon>
        <taxon>eudicotyledons</taxon>
        <taxon>Gunneridae</taxon>
        <taxon>Pentapetalae</taxon>
        <taxon>rosids</taxon>
        <taxon>malvids</taxon>
        <taxon>Brassicales</taxon>
        <taxon>Brassicaceae</taxon>
        <taxon>Camelineae</taxon>
        <taxon>Arabidopsis</taxon>
    </lineage>
</organism>
<dbReference type="GO" id="GO:0016579">
    <property type="term" value="P:protein deubiquitination"/>
    <property type="evidence" value="ECO:0007669"/>
    <property type="project" value="InterPro"/>
</dbReference>
<keyword evidence="7" id="KW-0677">Repeat</keyword>
<keyword evidence="8 17" id="KW-0863">Zinc-finger</keyword>
<evidence type="ECO:0000256" key="5">
    <source>
        <dbReference type="ARBA" id="ARBA00022670"/>
    </source>
</evidence>
<dbReference type="InterPro" id="IPR003340">
    <property type="entry name" value="B3_DNA-bd"/>
</dbReference>
<dbReference type="SUPFAM" id="SSF144232">
    <property type="entry name" value="HIT/MYND zinc finger-like"/>
    <property type="match status" value="1"/>
</dbReference>
<evidence type="ECO:0000313" key="22">
    <source>
        <dbReference type="EMBL" id="CAD5319406.1"/>
    </source>
</evidence>
<keyword evidence="12" id="KW-0862">Zinc</keyword>
<dbReference type="GO" id="GO:0008270">
    <property type="term" value="F:zinc ion binding"/>
    <property type="evidence" value="ECO:0007669"/>
    <property type="project" value="UniProtKB-KW"/>
</dbReference>
<dbReference type="PROSITE" id="PS50235">
    <property type="entry name" value="USP_3"/>
    <property type="match status" value="1"/>
</dbReference>
<evidence type="ECO:0000256" key="11">
    <source>
        <dbReference type="ARBA" id="ARBA00022807"/>
    </source>
</evidence>
<feature type="domain" description="TF-B3" evidence="20">
    <location>
        <begin position="1460"/>
        <end position="1557"/>
    </location>
</feature>